<dbReference type="RefSeq" id="WP_200818170.1">
    <property type="nucleotide sequence ID" value="NZ_FCOJ02000033.1"/>
</dbReference>
<keyword evidence="2" id="KW-1185">Reference proteome</keyword>
<accession>A0A158BQB4</accession>
<gene>
    <name evidence="1" type="ORF">AWB82_04387</name>
</gene>
<evidence type="ECO:0000313" key="2">
    <source>
        <dbReference type="Proteomes" id="UP000054596"/>
    </source>
</evidence>
<sequence>MTTQAADDDQLRRIAQLEQENTALKEVNDILRKAVAFYAPMFEREMASLQKAPPDA</sequence>
<evidence type="ECO:0000313" key="1">
    <source>
        <dbReference type="EMBL" id="SAK71906.1"/>
    </source>
</evidence>
<comment type="caution">
    <text evidence="1">The sequence shown here is derived from an EMBL/GenBank/DDBJ whole genome shotgun (WGS) entry which is preliminary data.</text>
</comment>
<evidence type="ECO:0008006" key="3">
    <source>
        <dbReference type="Google" id="ProtNLM"/>
    </source>
</evidence>
<organism evidence="1 2">
    <name type="scientific">Caballeronia glebae</name>
    <dbReference type="NCBI Taxonomy" id="1777143"/>
    <lineage>
        <taxon>Bacteria</taxon>
        <taxon>Pseudomonadati</taxon>
        <taxon>Pseudomonadota</taxon>
        <taxon>Betaproteobacteria</taxon>
        <taxon>Burkholderiales</taxon>
        <taxon>Burkholderiaceae</taxon>
        <taxon>Caballeronia</taxon>
    </lineage>
</organism>
<dbReference type="Proteomes" id="UP000054596">
    <property type="component" value="Unassembled WGS sequence"/>
</dbReference>
<protein>
    <recommendedName>
        <fullName evidence="3">Transposase IS3/IS911 family protein</fullName>
    </recommendedName>
</protein>
<dbReference type="AlphaFoldDB" id="A0A158BQB4"/>
<name>A0A158BQB4_9BURK</name>
<dbReference type="STRING" id="1777143.AWB82_04387"/>
<proteinExistence type="predicted"/>
<reference evidence="1" key="1">
    <citation type="submission" date="2016-01" db="EMBL/GenBank/DDBJ databases">
        <authorList>
            <person name="Peeters C."/>
        </authorList>
    </citation>
    <scope>NUCLEOTIDE SEQUENCE [LARGE SCALE GENOMIC DNA]</scope>
    <source>
        <strain evidence="1">LMG 29325</strain>
    </source>
</reference>
<dbReference type="EMBL" id="FCOJ02000033">
    <property type="protein sequence ID" value="SAK71906.1"/>
    <property type="molecule type" value="Genomic_DNA"/>
</dbReference>